<evidence type="ECO:0000256" key="6">
    <source>
        <dbReference type="ARBA" id="ARBA00023136"/>
    </source>
</evidence>
<comment type="subcellular location">
    <subcellularLocation>
        <location evidence="1">Membrane</location>
    </subcellularLocation>
</comment>
<evidence type="ECO:0000256" key="1">
    <source>
        <dbReference type="ARBA" id="ARBA00004370"/>
    </source>
</evidence>
<keyword evidence="2" id="KW-1003">Cell membrane</keyword>
<sequence length="277" mass="31080">MTRVSPLSRDELKHRRQTLRRRRRISISQALWRFWALSGLTAAVFWGTTRPTWLIYSPAQINVSGNHLLSDEAVQNLVPLDYPQPLMKVEPEILARQLRDRGPLVSAEVTRQLLPPRLNVRVQERVPVAVVLPVGSADRTSDTQYLQAGFLDAHGAWMPLASFGIGAASPQLPALQLRGIQPQYQRYWPQIYETITSSPVAITEIDWQDPNNLVLETALGTVYLGPYSPELEQQLATLDKMRNLPDQLTDSEVARIDLSNPNAPSVAVVERPANTEP</sequence>
<feature type="transmembrane region" description="Helical" evidence="8">
    <location>
        <begin position="30"/>
        <end position="48"/>
    </location>
</feature>
<dbReference type="PANTHER" id="PTHR37820">
    <property type="entry name" value="CELL DIVISION PROTEIN DIVIB"/>
    <property type="match status" value="1"/>
</dbReference>
<evidence type="ECO:0000313" key="11">
    <source>
        <dbReference type="Proteomes" id="UP000249081"/>
    </source>
</evidence>
<accession>A0A2W4Y662</accession>
<dbReference type="EMBL" id="QBMN01000038">
    <property type="protein sequence ID" value="PZO42911.1"/>
    <property type="molecule type" value="Genomic_DNA"/>
</dbReference>
<dbReference type="InterPro" id="IPR013685">
    <property type="entry name" value="POTRA_FtsQ_type"/>
</dbReference>
<evidence type="ECO:0000259" key="9">
    <source>
        <dbReference type="PROSITE" id="PS51779"/>
    </source>
</evidence>
<dbReference type="Proteomes" id="UP000249081">
    <property type="component" value="Unassembled WGS sequence"/>
</dbReference>
<evidence type="ECO:0000256" key="7">
    <source>
        <dbReference type="ARBA" id="ARBA00023306"/>
    </source>
</evidence>
<reference evidence="11" key="1">
    <citation type="submission" date="2018-04" db="EMBL/GenBank/DDBJ databases">
        <authorList>
            <person name="Cornet L."/>
        </authorList>
    </citation>
    <scope>NUCLEOTIDE SEQUENCE [LARGE SCALE GENOMIC DNA]</scope>
</reference>
<dbReference type="PANTHER" id="PTHR37820:SF1">
    <property type="entry name" value="CELL DIVISION PROTEIN FTSQ"/>
    <property type="match status" value="1"/>
</dbReference>
<evidence type="ECO:0000256" key="2">
    <source>
        <dbReference type="ARBA" id="ARBA00022475"/>
    </source>
</evidence>
<dbReference type="AlphaFoldDB" id="A0A2W4Y662"/>
<feature type="domain" description="POTRA" evidence="9">
    <location>
        <begin position="56"/>
        <end position="125"/>
    </location>
</feature>
<reference evidence="10 11" key="2">
    <citation type="submission" date="2018-06" db="EMBL/GenBank/DDBJ databases">
        <title>Metagenomic assembly of (sub)arctic Cyanobacteria and their associated microbiome from non-axenic cultures.</title>
        <authorList>
            <person name="Baurain D."/>
        </authorList>
    </citation>
    <scope>NUCLEOTIDE SEQUENCE [LARGE SCALE GENOMIC DNA]</scope>
    <source>
        <strain evidence="10">ULC041bin1</strain>
    </source>
</reference>
<dbReference type="GO" id="GO:0005886">
    <property type="term" value="C:plasma membrane"/>
    <property type="evidence" value="ECO:0007669"/>
    <property type="project" value="TreeGrafter"/>
</dbReference>
<organism evidence="10 11">
    <name type="scientific">Shackletoniella antarctica</name>
    <dbReference type="NCBI Taxonomy" id="268115"/>
    <lineage>
        <taxon>Bacteria</taxon>
        <taxon>Bacillati</taxon>
        <taxon>Cyanobacteriota</taxon>
        <taxon>Cyanophyceae</taxon>
        <taxon>Oculatellales</taxon>
        <taxon>Oculatellaceae</taxon>
        <taxon>Shackletoniella</taxon>
    </lineage>
</organism>
<protein>
    <submittedName>
        <fullName evidence="10">Cell division protein FtsQ</fullName>
    </submittedName>
</protein>
<proteinExistence type="predicted"/>
<evidence type="ECO:0000256" key="8">
    <source>
        <dbReference type="SAM" id="Phobius"/>
    </source>
</evidence>
<keyword evidence="7" id="KW-0131">Cell cycle</keyword>
<gene>
    <name evidence="10" type="ORF">DCF17_07390</name>
</gene>
<evidence type="ECO:0000313" key="10">
    <source>
        <dbReference type="EMBL" id="PZO42911.1"/>
    </source>
</evidence>
<dbReference type="InterPro" id="IPR034746">
    <property type="entry name" value="POTRA"/>
</dbReference>
<dbReference type="GO" id="GO:0051301">
    <property type="term" value="P:cell division"/>
    <property type="evidence" value="ECO:0007669"/>
    <property type="project" value="UniProtKB-KW"/>
</dbReference>
<dbReference type="Pfam" id="PF08478">
    <property type="entry name" value="POTRA_1"/>
    <property type="match status" value="1"/>
</dbReference>
<keyword evidence="6 8" id="KW-0472">Membrane</keyword>
<evidence type="ECO:0000256" key="5">
    <source>
        <dbReference type="ARBA" id="ARBA00022989"/>
    </source>
</evidence>
<name>A0A2W4Y662_9CYAN</name>
<evidence type="ECO:0000256" key="4">
    <source>
        <dbReference type="ARBA" id="ARBA00022692"/>
    </source>
</evidence>
<keyword evidence="5 8" id="KW-1133">Transmembrane helix</keyword>
<keyword evidence="3 10" id="KW-0132">Cell division</keyword>
<keyword evidence="4 8" id="KW-0812">Transmembrane</keyword>
<evidence type="ECO:0000256" key="3">
    <source>
        <dbReference type="ARBA" id="ARBA00022618"/>
    </source>
</evidence>
<comment type="caution">
    <text evidence="10">The sequence shown here is derived from an EMBL/GenBank/DDBJ whole genome shotgun (WGS) entry which is preliminary data.</text>
</comment>
<dbReference type="PROSITE" id="PS51779">
    <property type="entry name" value="POTRA"/>
    <property type="match status" value="1"/>
</dbReference>
<dbReference type="InterPro" id="IPR050487">
    <property type="entry name" value="FtsQ_DivIB"/>
</dbReference>